<protein>
    <submittedName>
        <fullName evidence="1">Uncharacterized protein</fullName>
    </submittedName>
</protein>
<dbReference type="EMBL" id="KZ852034">
    <property type="protein sequence ID" value="RDH38019.1"/>
    <property type="molecule type" value="Genomic_DNA"/>
</dbReference>
<evidence type="ECO:0000313" key="2">
    <source>
        <dbReference type="Proteomes" id="UP000253729"/>
    </source>
</evidence>
<proteinExistence type="predicted"/>
<accession>A0A3F3QGF7</accession>
<sequence>MRMVRIFPLPGVKSDQLMRSCRGCRWICKELRNKQAEEEKKRKNQCRNRELYCLDHREEFCDA</sequence>
<dbReference type="GeneID" id="38133041"/>
<gene>
    <name evidence="1" type="ORF">BDQ94DRAFT_135515</name>
</gene>
<dbReference type="AlphaFoldDB" id="A0A3F3QGF7"/>
<dbReference type="RefSeq" id="XP_026631041.1">
    <property type="nucleotide sequence ID" value="XM_026764685.1"/>
</dbReference>
<reference evidence="1 2" key="1">
    <citation type="submission" date="2018-07" db="EMBL/GenBank/DDBJ databases">
        <title>The genomes of Aspergillus section Nigri reveals drivers in fungal speciation.</title>
        <authorList>
            <consortium name="DOE Joint Genome Institute"/>
            <person name="Vesth T.C."/>
            <person name="Nybo J."/>
            <person name="Theobald S."/>
            <person name="Brandl J."/>
            <person name="Frisvad J.C."/>
            <person name="Nielsen K.F."/>
            <person name="Lyhne E.K."/>
            <person name="Kogle M.E."/>
            <person name="Kuo A."/>
            <person name="Riley R."/>
            <person name="Clum A."/>
            <person name="Nolan M."/>
            <person name="Lipzen A."/>
            <person name="Salamov A."/>
            <person name="Henrissat B."/>
            <person name="Wiebenga A."/>
            <person name="De vries R.P."/>
            <person name="Grigoriev I.V."/>
            <person name="Mortensen U.H."/>
            <person name="Andersen M.R."/>
            <person name="Baker S.E."/>
        </authorList>
    </citation>
    <scope>NUCLEOTIDE SEQUENCE [LARGE SCALE GENOMIC DNA]</scope>
    <source>
        <strain evidence="1 2">CBS 139.54b</strain>
    </source>
</reference>
<organism evidence="1 2">
    <name type="scientific">Aspergillus welwitschiae</name>
    <dbReference type="NCBI Taxonomy" id="1341132"/>
    <lineage>
        <taxon>Eukaryota</taxon>
        <taxon>Fungi</taxon>
        <taxon>Dikarya</taxon>
        <taxon>Ascomycota</taxon>
        <taxon>Pezizomycotina</taxon>
        <taxon>Eurotiomycetes</taxon>
        <taxon>Eurotiomycetidae</taxon>
        <taxon>Eurotiales</taxon>
        <taxon>Aspergillaceae</taxon>
        <taxon>Aspergillus</taxon>
        <taxon>Aspergillus subgen. Circumdati</taxon>
    </lineage>
</organism>
<keyword evidence="2" id="KW-1185">Reference proteome</keyword>
<evidence type="ECO:0000313" key="1">
    <source>
        <dbReference type="EMBL" id="RDH38019.1"/>
    </source>
</evidence>
<name>A0A3F3QGF7_9EURO</name>
<dbReference type="Proteomes" id="UP000253729">
    <property type="component" value="Unassembled WGS sequence"/>
</dbReference>